<feature type="transmembrane region" description="Helical" evidence="12">
    <location>
        <begin position="272"/>
        <end position="297"/>
    </location>
</feature>
<feature type="non-terminal residue" evidence="13">
    <location>
        <position position="1"/>
    </location>
</feature>
<keyword evidence="6" id="KW-0375">Hydrogen ion transport</keyword>
<feature type="transmembrane region" description="Helical" evidence="12">
    <location>
        <begin position="604"/>
        <end position="621"/>
    </location>
</feature>
<feature type="compositionally biased region" description="Basic and acidic residues" evidence="11">
    <location>
        <begin position="108"/>
        <end position="121"/>
    </location>
</feature>
<feature type="transmembrane region" description="Helical" evidence="12">
    <location>
        <begin position="463"/>
        <end position="481"/>
    </location>
</feature>
<dbReference type="AlphaFoldDB" id="A0AAN5ICK3"/>
<keyword evidence="5 12" id="KW-0812">Transmembrane</keyword>
<dbReference type="PANTHER" id="PTHR21522:SF43">
    <property type="entry name" value="OTOPETRIN-2"/>
    <property type="match status" value="1"/>
</dbReference>
<evidence type="ECO:0000256" key="1">
    <source>
        <dbReference type="ARBA" id="ARBA00004651"/>
    </source>
</evidence>
<keyword evidence="7 12" id="KW-1133">Transmembrane helix</keyword>
<dbReference type="PANTHER" id="PTHR21522">
    <property type="entry name" value="PROTON CHANNEL OTOP"/>
    <property type="match status" value="1"/>
</dbReference>
<evidence type="ECO:0000256" key="4">
    <source>
        <dbReference type="ARBA" id="ARBA00022475"/>
    </source>
</evidence>
<reference evidence="14" key="1">
    <citation type="submission" date="2022-10" db="EMBL/GenBank/DDBJ databases">
        <title>Genome assembly of Pristionchus species.</title>
        <authorList>
            <person name="Yoshida K."/>
            <person name="Sommer R.J."/>
        </authorList>
    </citation>
    <scope>NUCLEOTIDE SEQUENCE [LARGE SCALE GENOMIC DNA]</scope>
    <source>
        <strain evidence="14">RS5460</strain>
    </source>
</reference>
<feature type="transmembrane region" description="Helical" evidence="12">
    <location>
        <begin position="420"/>
        <end position="442"/>
    </location>
</feature>
<dbReference type="InterPro" id="IPR004878">
    <property type="entry name" value="Otopetrin"/>
</dbReference>
<keyword evidence="14" id="KW-1185">Reference proteome</keyword>
<evidence type="ECO:0000256" key="8">
    <source>
        <dbReference type="ARBA" id="ARBA00023065"/>
    </source>
</evidence>
<feature type="compositionally biased region" description="Polar residues" evidence="11">
    <location>
        <begin position="681"/>
        <end position="694"/>
    </location>
</feature>
<comment type="similarity">
    <text evidence="2">Belongs to the otopetrin family.</text>
</comment>
<feature type="transmembrane region" description="Helical" evidence="12">
    <location>
        <begin position="562"/>
        <end position="583"/>
    </location>
</feature>
<feature type="non-terminal residue" evidence="13">
    <location>
        <position position="694"/>
    </location>
</feature>
<evidence type="ECO:0000313" key="13">
    <source>
        <dbReference type="EMBL" id="GMR61242.1"/>
    </source>
</evidence>
<dbReference type="GO" id="GO:0005886">
    <property type="term" value="C:plasma membrane"/>
    <property type="evidence" value="ECO:0007669"/>
    <property type="project" value="UniProtKB-SubCell"/>
</dbReference>
<evidence type="ECO:0000256" key="3">
    <source>
        <dbReference type="ARBA" id="ARBA00022448"/>
    </source>
</evidence>
<evidence type="ECO:0000256" key="2">
    <source>
        <dbReference type="ARBA" id="ARBA00006513"/>
    </source>
</evidence>
<evidence type="ECO:0000256" key="10">
    <source>
        <dbReference type="ARBA" id="ARBA00023303"/>
    </source>
</evidence>
<feature type="region of interest" description="Disordered" evidence="11">
    <location>
        <begin position="80"/>
        <end position="121"/>
    </location>
</feature>
<sequence length="694" mass="78392">SHILQFHFASISRLTQTDMDDVAPWTNRKNGQALVAQKHHLETMEEVSEPTSSTERIINRPSEPDANTLSISVIIDEDCGTSTSTSTMTSHSAYRTAPMESNSKRKTMREGEDGTTRTSRSDRDLMLLRSLRRLRKRVRETREIVLQQTIEEEGEGAVGAAHRSMQWIDCREAREGFLHYLTFLYALLVTIFLVVEETTQRSANGDSPVGIVFHCIVYIVALLFIVYVNLFVIDPSCFNRLLVILAERGWWKTAESHKIMPAARSSESVSTLFLRMGTLMFGCGGLVLFALELYLLFSGRVSRPFLPLLVGENILGAAFVFTQMQFMNVNRKLLIRTSRNVCRFGFMHCIAVNIWMWFRHAEAKANKTLKKQMATERISSVVEDILASQNTTLSSSEQQWSTVASVEFYGNFVGVLNTCLIEFTVIGLTVMLVFWLRLDPFVSRRFHESKRKFRIDFRNSRSGFYLGIAMFVVGTIACGVYEAKHAFRDRKAYLILGGFECLCYCCCIAAVVTGTLFMRSLSLRGGGHGDILDLYLLLESFCGEVIWCSAELARFLNDGGAIIIFVVALIRLSHVFAQTWFILTAFKLELGPATKPTALYGRQCVMFLLVTNISLFFFHVYESMTEGFGYVDPSSSDYTYVKLLAAPLITFYRFHCSVCLVEVWKKTFSRPKKPAHPTPLHVTSSLTSSPISAV</sequence>
<protein>
    <submittedName>
        <fullName evidence="13">Uncharacterized protein</fullName>
    </submittedName>
</protein>
<keyword evidence="3" id="KW-0813">Transport</keyword>
<evidence type="ECO:0000256" key="6">
    <source>
        <dbReference type="ARBA" id="ARBA00022781"/>
    </source>
</evidence>
<feature type="region of interest" description="Disordered" evidence="11">
    <location>
        <begin position="43"/>
        <end position="65"/>
    </location>
</feature>
<gene>
    <name evidence="13" type="ORF">PMAYCL1PPCAC_31437</name>
</gene>
<feature type="transmembrane region" description="Helical" evidence="12">
    <location>
        <begin position="303"/>
        <end position="321"/>
    </location>
</feature>
<feature type="transmembrane region" description="Helical" evidence="12">
    <location>
        <begin position="341"/>
        <end position="358"/>
    </location>
</feature>
<keyword evidence="9 12" id="KW-0472">Membrane</keyword>
<keyword evidence="8" id="KW-0406">Ion transport</keyword>
<feature type="region of interest" description="Disordered" evidence="11">
    <location>
        <begin position="670"/>
        <end position="694"/>
    </location>
</feature>
<dbReference type="GO" id="GO:0015252">
    <property type="term" value="F:proton channel activity"/>
    <property type="evidence" value="ECO:0007669"/>
    <property type="project" value="InterPro"/>
</dbReference>
<proteinExistence type="inferred from homology"/>
<comment type="subcellular location">
    <subcellularLocation>
        <location evidence="1">Cell membrane</location>
        <topology evidence="1">Multi-pass membrane protein</topology>
    </subcellularLocation>
</comment>
<dbReference type="EMBL" id="BTRK01000006">
    <property type="protein sequence ID" value="GMR61242.1"/>
    <property type="molecule type" value="Genomic_DNA"/>
</dbReference>
<feature type="compositionally biased region" description="Low complexity" evidence="11">
    <location>
        <begin position="81"/>
        <end position="92"/>
    </location>
</feature>
<accession>A0AAN5ICK3</accession>
<comment type="caution">
    <text evidence="13">The sequence shown here is derived from an EMBL/GenBank/DDBJ whole genome shotgun (WGS) entry which is preliminary data.</text>
</comment>
<name>A0AAN5ICK3_9BILA</name>
<feature type="transmembrane region" description="Helical" evidence="12">
    <location>
        <begin position="211"/>
        <end position="232"/>
    </location>
</feature>
<evidence type="ECO:0000256" key="11">
    <source>
        <dbReference type="SAM" id="MobiDB-lite"/>
    </source>
</evidence>
<evidence type="ECO:0000256" key="12">
    <source>
        <dbReference type="SAM" id="Phobius"/>
    </source>
</evidence>
<evidence type="ECO:0000256" key="5">
    <source>
        <dbReference type="ARBA" id="ARBA00022692"/>
    </source>
</evidence>
<evidence type="ECO:0000256" key="9">
    <source>
        <dbReference type="ARBA" id="ARBA00023136"/>
    </source>
</evidence>
<keyword evidence="4" id="KW-1003">Cell membrane</keyword>
<organism evidence="13 14">
    <name type="scientific">Pristionchus mayeri</name>
    <dbReference type="NCBI Taxonomy" id="1317129"/>
    <lineage>
        <taxon>Eukaryota</taxon>
        <taxon>Metazoa</taxon>
        <taxon>Ecdysozoa</taxon>
        <taxon>Nematoda</taxon>
        <taxon>Chromadorea</taxon>
        <taxon>Rhabditida</taxon>
        <taxon>Rhabditina</taxon>
        <taxon>Diplogasteromorpha</taxon>
        <taxon>Diplogasteroidea</taxon>
        <taxon>Neodiplogasteridae</taxon>
        <taxon>Pristionchus</taxon>
    </lineage>
</organism>
<dbReference type="Proteomes" id="UP001328107">
    <property type="component" value="Unassembled WGS sequence"/>
</dbReference>
<keyword evidence="10" id="KW-0407">Ion channel</keyword>
<feature type="transmembrane region" description="Helical" evidence="12">
    <location>
        <begin position="177"/>
        <end position="195"/>
    </location>
</feature>
<dbReference type="Pfam" id="PF03189">
    <property type="entry name" value="Otopetrin"/>
    <property type="match status" value="1"/>
</dbReference>
<feature type="transmembrane region" description="Helical" evidence="12">
    <location>
        <begin position="493"/>
        <end position="513"/>
    </location>
</feature>
<evidence type="ECO:0000313" key="14">
    <source>
        <dbReference type="Proteomes" id="UP001328107"/>
    </source>
</evidence>
<evidence type="ECO:0000256" key="7">
    <source>
        <dbReference type="ARBA" id="ARBA00022989"/>
    </source>
</evidence>